<evidence type="ECO:0000256" key="1">
    <source>
        <dbReference type="SAM" id="MobiDB-lite"/>
    </source>
</evidence>
<evidence type="ECO:0000313" key="2">
    <source>
        <dbReference type="EMBL" id="MBX72438.1"/>
    </source>
</evidence>
<accession>A0A2P2QZL9</accession>
<protein>
    <submittedName>
        <fullName evidence="2">Uncharacterized protein</fullName>
    </submittedName>
</protein>
<reference evidence="2" key="1">
    <citation type="submission" date="2018-02" db="EMBL/GenBank/DDBJ databases">
        <title>Rhizophora mucronata_Transcriptome.</title>
        <authorList>
            <person name="Meera S.P."/>
            <person name="Sreeshan A."/>
            <person name="Augustine A."/>
        </authorList>
    </citation>
    <scope>NUCLEOTIDE SEQUENCE</scope>
    <source>
        <tissue evidence="2">Leaf</tissue>
    </source>
</reference>
<feature type="compositionally biased region" description="Polar residues" evidence="1">
    <location>
        <begin position="10"/>
        <end position="20"/>
    </location>
</feature>
<dbReference type="EMBL" id="GGEC01091954">
    <property type="protein sequence ID" value="MBX72438.1"/>
    <property type="molecule type" value="Transcribed_RNA"/>
</dbReference>
<sequence>MIKPKVPHMSQKNNVSTLKVAETRNNNETEITGVRWTD</sequence>
<feature type="region of interest" description="Disordered" evidence="1">
    <location>
        <begin position="1"/>
        <end position="38"/>
    </location>
</feature>
<name>A0A2P2QZL9_RHIMU</name>
<organism evidence="2">
    <name type="scientific">Rhizophora mucronata</name>
    <name type="common">Asiatic mangrove</name>
    <dbReference type="NCBI Taxonomy" id="61149"/>
    <lineage>
        <taxon>Eukaryota</taxon>
        <taxon>Viridiplantae</taxon>
        <taxon>Streptophyta</taxon>
        <taxon>Embryophyta</taxon>
        <taxon>Tracheophyta</taxon>
        <taxon>Spermatophyta</taxon>
        <taxon>Magnoliopsida</taxon>
        <taxon>eudicotyledons</taxon>
        <taxon>Gunneridae</taxon>
        <taxon>Pentapetalae</taxon>
        <taxon>rosids</taxon>
        <taxon>fabids</taxon>
        <taxon>Malpighiales</taxon>
        <taxon>Rhizophoraceae</taxon>
        <taxon>Rhizophora</taxon>
    </lineage>
</organism>
<dbReference type="AlphaFoldDB" id="A0A2P2QZL9"/>
<proteinExistence type="predicted"/>